<reference evidence="1 2" key="1">
    <citation type="submission" date="2020-08" db="EMBL/GenBank/DDBJ databases">
        <title>Sequencing the genomes of 1000 actinobacteria strains.</title>
        <authorList>
            <person name="Klenk H.-P."/>
        </authorList>
    </citation>
    <scope>NUCLEOTIDE SEQUENCE [LARGE SCALE GENOMIC DNA]</scope>
    <source>
        <strain evidence="1 2">DSM 41654</strain>
    </source>
</reference>
<gene>
    <name evidence="1" type="ORF">FHR34_001159</name>
</gene>
<organism evidence="1 2">
    <name type="scientific">Kitasatospora kifunensis</name>
    <name type="common">Streptomyces kifunensis</name>
    <dbReference type="NCBI Taxonomy" id="58351"/>
    <lineage>
        <taxon>Bacteria</taxon>
        <taxon>Bacillati</taxon>
        <taxon>Actinomycetota</taxon>
        <taxon>Actinomycetes</taxon>
        <taxon>Kitasatosporales</taxon>
        <taxon>Streptomycetaceae</taxon>
        <taxon>Kitasatospora</taxon>
    </lineage>
</organism>
<evidence type="ECO:0000313" key="1">
    <source>
        <dbReference type="EMBL" id="MBB4922166.1"/>
    </source>
</evidence>
<accession>A0A7W7QZU6</accession>
<evidence type="ECO:0000313" key="2">
    <source>
        <dbReference type="Proteomes" id="UP000540506"/>
    </source>
</evidence>
<proteinExistence type="predicted"/>
<dbReference type="EMBL" id="JACHJV010000001">
    <property type="protein sequence ID" value="MBB4922166.1"/>
    <property type="molecule type" value="Genomic_DNA"/>
</dbReference>
<name>A0A7W7QZU6_KITKI</name>
<dbReference type="Proteomes" id="UP000540506">
    <property type="component" value="Unassembled WGS sequence"/>
</dbReference>
<dbReference type="RefSeq" id="WP_184934382.1">
    <property type="nucleotide sequence ID" value="NZ_JACHJV010000001.1"/>
</dbReference>
<keyword evidence="2" id="KW-1185">Reference proteome</keyword>
<comment type="caution">
    <text evidence="1">The sequence shown here is derived from an EMBL/GenBank/DDBJ whole genome shotgun (WGS) entry which is preliminary data.</text>
</comment>
<protein>
    <submittedName>
        <fullName evidence="1">Uncharacterized protein</fullName>
    </submittedName>
</protein>
<dbReference type="AlphaFoldDB" id="A0A7W7QZU6"/>
<sequence length="120" mass="13238">MTDQPVQLAVPLKTGVTETWESFPTNTPGLLADEIPEHHRQPGERAHWRISHHSGLTFGAFYTKQAVFTAAEYVADMADWTRPAEELAADPGLDLDELFTRVLQADGIPLFRTIPAAPTA</sequence>